<evidence type="ECO:0000256" key="1">
    <source>
        <dbReference type="SAM" id="MobiDB-lite"/>
    </source>
</evidence>
<reference evidence="3 4" key="1">
    <citation type="journal article" date="2015" name="Genome Biol. Evol.">
        <title>Comparative Genomics of a Bacterivorous Green Alga Reveals Evolutionary Causalities and Consequences of Phago-Mixotrophic Mode of Nutrition.</title>
        <authorList>
            <person name="Burns J.A."/>
            <person name="Paasch A."/>
            <person name="Narechania A."/>
            <person name="Kim E."/>
        </authorList>
    </citation>
    <scope>NUCLEOTIDE SEQUENCE [LARGE SCALE GENOMIC DNA]</scope>
    <source>
        <strain evidence="3 4">PLY_AMNH</strain>
    </source>
</reference>
<accession>A0AAE0G416</accession>
<evidence type="ECO:0008006" key="5">
    <source>
        <dbReference type="Google" id="ProtNLM"/>
    </source>
</evidence>
<proteinExistence type="predicted"/>
<comment type="caution">
    <text evidence="3">The sequence shown here is derived from an EMBL/GenBank/DDBJ whole genome shotgun (WGS) entry which is preliminary data.</text>
</comment>
<dbReference type="Proteomes" id="UP001190700">
    <property type="component" value="Unassembled WGS sequence"/>
</dbReference>
<feature type="compositionally biased region" description="Basic and acidic residues" evidence="1">
    <location>
        <begin position="69"/>
        <end position="78"/>
    </location>
</feature>
<gene>
    <name evidence="3" type="ORF">CYMTET_21104</name>
</gene>
<protein>
    <recommendedName>
        <fullName evidence="5">Transmembrane protein</fullName>
    </recommendedName>
</protein>
<evidence type="ECO:0000313" key="4">
    <source>
        <dbReference type="Proteomes" id="UP001190700"/>
    </source>
</evidence>
<keyword evidence="4" id="KW-1185">Reference proteome</keyword>
<name>A0AAE0G416_9CHLO</name>
<dbReference type="EMBL" id="LGRX02010361">
    <property type="protein sequence ID" value="KAK3270501.1"/>
    <property type="molecule type" value="Genomic_DNA"/>
</dbReference>
<keyword evidence="2" id="KW-0812">Transmembrane</keyword>
<evidence type="ECO:0000313" key="3">
    <source>
        <dbReference type="EMBL" id="KAK3270501.1"/>
    </source>
</evidence>
<dbReference type="AlphaFoldDB" id="A0AAE0G416"/>
<keyword evidence="2" id="KW-0472">Membrane</keyword>
<feature type="region of interest" description="Disordered" evidence="1">
    <location>
        <begin position="69"/>
        <end position="129"/>
    </location>
</feature>
<evidence type="ECO:0000256" key="2">
    <source>
        <dbReference type="SAM" id="Phobius"/>
    </source>
</evidence>
<organism evidence="3 4">
    <name type="scientific">Cymbomonas tetramitiformis</name>
    <dbReference type="NCBI Taxonomy" id="36881"/>
    <lineage>
        <taxon>Eukaryota</taxon>
        <taxon>Viridiplantae</taxon>
        <taxon>Chlorophyta</taxon>
        <taxon>Pyramimonadophyceae</taxon>
        <taxon>Pyramimonadales</taxon>
        <taxon>Pyramimonadaceae</taxon>
        <taxon>Cymbomonas</taxon>
    </lineage>
</organism>
<keyword evidence="2" id="KW-1133">Transmembrane helix</keyword>
<feature type="transmembrane region" description="Helical" evidence="2">
    <location>
        <begin position="20"/>
        <end position="42"/>
    </location>
</feature>
<sequence length="129" mass="14093">MQVEGSCKIVYDVKNRPPHHVALVSFTLFFGLALICEVRAVVESEGRLLKGSPLERQAQVFNLDSRRSESIDEDEHFKTTVGDVPLIKETAEVPGAGGSPPRPHGARRGLRAVGSPRPNPFTRGLRSPP</sequence>